<dbReference type="NCBIfam" id="TIGR00589">
    <property type="entry name" value="ogt"/>
    <property type="match status" value="1"/>
</dbReference>
<keyword evidence="4 8" id="KW-0808">Transferase</keyword>
<evidence type="ECO:0000256" key="6">
    <source>
        <dbReference type="ARBA" id="ARBA00023204"/>
    </source>
</evidence>
<dbReference type="CDD" id="cd06445">
    <property type="entry name" value="ATase"/>
    <property type="match status" value="1"/>
</dbReference>
<dbReference type="InterPro" id="IPR008332">
    <property type="entry name" value="MethylG_MeTrfase_N"/>
</dbReference>
<comment type="function">
    <text evidence="8">Involved in the cellular defense against the biological effects of O6-methylguanine (O6-MeG) and O4-methylthymine (O4-MeT) in DNA. Repairs the methylated nucleobase in DNA by stoichiometrically transferring the methyl group to a cysteine residue in the enzyme. This is a suicide reaction: the enzyme is irreversibly inactivated.</text>
</comment>
<sequence length="199" mass="21231">MTQDMLPLDLPEDPGPLAPTEFAEPAGDTTLYTVTDSPIGHMLLTSDGTSLTALWMEPPDGGPLPVRSEWRRDPGWFGEVQRQLSAYFAGELREFTLPLAPHGTAFQRLVWRELTTIPYGRTTSYGAIAKAIGHPNGSRAVGMTNGRNPISVIVPCHRVIGANGALVGYGGGLPRKRHLLHLERTAAAGATAARGGGAR</sequence>
<keyword evidence="2 8" id="KW-0963">Cytoplasm</keyword>
<keyword evidence="6 8" id="KW-0234">DNA repair</keyword>
<feature type="active site" description="Nucleophile; methyl group acceptor" evidence="8">
    <location>
        <position position="156"/>
    </location>
</feature>
<dbReference type="GO" id="GO:0003908">
    <property type="term" value="F:methylated-DNA-[protein]-cysteine S-methyltransferase activity"/>
    <property type="evidence" value="ECO:0007669"/>
    <property type="project" value="UniProtKB-EC"/>
</dbReference>
<evidence type="ECO:0000259" key="11">
    <source>
        <dbReference type="Pfam" id="PF02870"/>
    </source>
</evidence>
<comment type="miscellaneous">
    <text evidence="8">This enzyme catalyzes only one turnover and therefore is not strictly catalytic. According to one definition, an enzyme is a biocatalyst that acts repeatedly and over many reaction cycles.</text>
</comment>
<dbReference type="PANTHER" id="PTHR10815">
    <property type="entry name" value="METHYLATED-DNA--PROTEIN-CYSTEINE METHYLTRANSFERASE"/>
    <property type="match status" value="1"/>
</dbReference>
<evidence type="ECO:0000256" key="3">
    <source>
        <dbReference type="ARBA" id="ARBA00022603"/>
    </source>
</evidence>
<dbReference type="PROSITE" id="PS00374">
    <property type="entry name" value="MGMT"/>
    <property type="match status" value="1"/>
</dbReference>
<evidence type="ECO:0000313" key="12">
    <source>
        <dbReference type="EMBL" id="MFC3999683.1"/>
    </source>
</evidence>
<comment type="subcellular location">
    <subcellularLocation>
        <location evidence="8">Cytoplasm</location>
    </subcellularLocation>
</comment>
<evidence type="ECO:0000313" key="13">
    <source>
        <dbReference type="Proteomes" id="UP001595847"/>
    </source>
</evidence>
<dbReference type="Gene3D" id="1.10.10.10">
    <property type="entry name" value="Winged helix-like DNA-binding domain superfamily/Winged helix DNA-binding domain"/>
    <property type="match status" value="1"/>
</dbReference>
<evidence type="ECO:0000256" key="9">
    <source>
        <dbReference type="SAM" id="MobiDB-lite"/>
    </source>
</evidence>
<evidence type="ECO:0000256" key="5">
    <source>
        <dbReference type="ARBA" id="ARBA00022763"/>
    </source>
</evidence>
<keyword evidence="3 8" id="KW-0489">Methyltransferase</keyword>
<dbReference type="Proteomes" id="UP001595847">
    <property type="component" value="Unassembled WGS sequence"/>
</dbReference>
<feature type="domain" description="Methylated-DNA-[protein]-cysteine S-methyltransferase DNA binding" evidence="10">
    <location>
        <begin position="105"/>
        <end position="184"/>
    </location>
</feature>
<keyword evidence="13" id="KW-1185">Reference proteome</keyword>
<comment type="caution">
    <text evidence="12">The sequence shown here is derived from an EMBL/GenBank/DDBJ whole genome shotgun (WGS) entry which is preliminary data.</text>
</comment>
<dbReference type="SUPFAM" id="SSF53155">
    <property type="entry name" value="Methylated DNA-protein cysteine methyltransferase domain"/>
    <property type="match status" value="1"/>
</dbReference>
<evidence type="ECO:0000256" key="2">
    <source>
        <dbReference type="ARBA" id="ARBA00022490"/>
    </source>
</evidence>
<dbReference type="Pfam" id="PF01035">
    <property type="entry name" value="DNA_binding_1"/>
    <property type="match status" value="1"/>
</dbReference>
<evidence type="ECO:0000256" key="8">
    <source>
        <dbReference type="HAMAP-Rule" id="MF_00772"/>
    </source>
</evidence>
<dbReference type="Gene3D" id="3.30.160.70">
    <property type="entry name" value="Methylated DNA-protein cysteine methyltransferase domain"/>
    <property type="match status" value="1"/>
</dbReference>
<name>A0ABV8FWG8_9ACTN</name>
<dbReference type="SUPFAM" id="SSF46767">
    <property type="entry name" value="Methylated DNA-protein cysteine methyltransferase, C-terminal domain"/>
    <property type="match status" value="1"/>
</dbReference>
<proteinExistence type="inferred from homology"/>
<dbReference type="InterPro" id="IPR036388">
    <property type="entry name" value="WH-like_DNA-bd_sf"/>
</dbReference>
<gene>
    <name evidence="12" type="ORF">ACFOVU_27470</name>
</gene>
<feature type="domain" description="Methylguanine DNA methyltransferase ribonuclease-like" evidence="11">
    <location>
        <begin position="31"/>
        <end position="101"/>
    </location>
</feature>
<protein>
    <recommendedName>
        <fullName evidence="8">Methylated-DNA--protein-cysteine methyltransferase</fullName>
        <ecNumber evidence="8">2.1.1.63</ecNumber>
    </recommendedName>
    <alternativeName>
        <fullName evidence="8">6-O-methylguanine-DNA methyltransferase</fullName>
        <shortName evidence="8">MGMT</shortName>
    </alternativeName>
    <alternativeName>
        <fullName evidence="8">O-6-methylguanine-DNA-alkyltransferase</fullName>
    </alternativeName>
</protein>
<dbReference type="Pfam" id="PF02870">
    <property type="entry name" value="Methyltransf_1N"/>
    <property type="match status" value="1"/>
</dbReference>
<comment type="catalytic activity">
    <reaction evidence="7 8">
        <text>a 6-O-methyl-2'-deoxyguanosine in DNA + L-cysteinyl-[protein] = S-methyl-L-cysteinyl-[protein] + a 2'-deoxyguanosine in DNA</text>
        <dbReference type="Rhea" id="RHEA:24000"/>
        <dbReference type="Rhea" id="RHEA-COMP:10131"/>
        <dbReference type="Rhea" id="RHEA-COMP:10132"/>
        <dbReference type="Rhea" id="RHEA-COMP:11367"/>
        <dbReference type="Rhea" id="RHEA-COMP:11368"/>
        <dbReference type="ChEBI" id="CHEBI:29950"/>
        <dbReference type="ChEBI" id="CHEBI:82612"/>
        <dbReference type="ChEBI" id="CHEBI:85445"/>
        <dbReference type="ChEBI" id="CHEBI:85448"/>
        <dbReference type="EC" id="2.1.1.63"/>
    </reaction>
</comment>
<dbReference type="InterPro" id="IPR036217">
    <property type="entry name" value="MethylDNA_cys_MeTrfase_DNAb"/>
</dbReference>
<organism evidence="12 13">
    <name type="scientific">Nocardiopsis sediminis</name>
    <dbReference type="NCBI Taxonomy" id="1778267"/>
    <lineage>
        <taxon>Bacteria</taxon>
        <taxon>Bacillati</taxon>
        <taxon>Actinomycetota</taxon>
        <taxon>Actinomycetes</taxon>
        <taxon>Streptosporangiales</taxon>
        <taxon>Nocardiopsidaceae</taxon>
        <taxon>Nocardiopsis</taxon>
    </lineage>
</organism>
<evidence type="ECO:0000259" key="10">
    <source>
        <dbReference type="Pfam" id="PF01035"/>
    </source>
</evidence>
<dbReference type="PANTHER" id="PTHR10815:SF5">
    <property type="entry name" value="METHYLATED-DNA--PROTEIN-CYSTEINE METHYLTRANSFERASE"/>
    <property type="match status" value="1"/>
</dbReference>
<evidence type="ECO:0000256" key="1">
    <source>
        <dbReference type="ARBA" id="ARBA00001286"/>
    </source>
</evidence>
<dbReference type="InterPro" id="IPR014048">
    <property type="entry name" value="MethylDNA_cys_MeTrfase_DNA-bd"/>
</dbReference>
<comment type="similarity">
    <text evidence="8">Belongs to the MGMT family.</text>
</comment>
<dbReference type="GO" id="GO:0032259">
    <property type="term" value="P:methylation"/>
    <property type="evidence" value="ECO:0007669"/>
    <property type="project" value="UniProtKB-KW"/>
</dbReference>
<dbReference type="InterPro" id="IPR023546">
    <property type="entry name" value="MGMT"/>
</dbReference>
<keyword evidence="5 8" id="KW-0227">DNA damage</keyword>
<feature type="region of interest" description="Disordered" evidence="9">
    <location>
        <begin position="1"/>
        <end position="24"/>
    </location>
</feature>
<accession>A0ABV8FWG8</accession>
<evidence type="ECO:0000256" key="7">
    <source>
        <dbReference type="ARBA" id="ARBA00049348"/>
    </source>
</evidence>
<dbReference type="InterPro" id="IPR001497">
    <property type="entry name" value="MethylDNA_cys_MeTrfase_AS"/>
</dbReference>
<reference evidence="13" key="1">
    <citation type="journal article" date="2019" name="Int. J. Syst. Evol. Microbiol.">
        <title>The Global Catalogue of Microorganisms (GCM) 10K type strain sequencing project: providing services to taxonomists for standard genome sequencing and annotation.</title>
        <authorList>
            <consortium name="The Broad Institute Genomics Platform"/>
            <consortium name="The Broad Institute Genome Sequencing Center for Infectious Disease"/>
            <person name="Wu L."/>
            <person name="Ma J."/>
        </authorList>
    </citation>
    <scope>NUCLEOTIDE SEQUENCE [LARGE SCALE GENOMIC DNA]</scope>
    <source>
        <strain evidence="13">TBRC 1826</strain>
    </source>
</reference>
<dbReference type="HAMAP" id="MF_00772">
    <property type="entry name" value="OGT"/>
    <property type="match status" value="1"/>
</dbReference>
<dbReference type="EMBL" id="JBHSBH010000016">
    <property type="protein sequence ID" value="MFC3999683.1"/>
    <property type="molecule type" value="Genomic_DNA"/>
</dbReference>
<dbReference type="EC" id="2.1.1.63" evidence="8"/>
<dbReference type="InterPro" id="IPR036631">
    <property type="entry name" value="MGMT_N_sf"/>
</dbReference>
<evidence type="ECO:0000256" key="4">
    <source>
        <dbReference type="ARBA" id="ARBA00022679"/>
    </source>
</evidence>
<comment type="catalytic activity">
    <reaction evidence="1 8">
        <text>a 4-O-methyl-thymidine in DNA + L-cysteinyl-[protein] = a thymidine in DNA + S-methyl-L-cysteinyl-[protein]</text>
        <dbReference type="Rhea" id="RHEA:53428"/>
        <dbReference type="Rhea" id="RHEA-COMP:10131"/>
        <dbReference type="Rhea" id="RHEA-COMP:10132"/>
        <dbReference type="Rhea" id="RHEA-COMP:13555"/>
        <dbReference type="Rhea" id="RHEA-COMP:13556"/>
        <dbReference type="ChEBI" id="CHEBI:29950"/>
        <dbReference type="ChEBI" id="CHEBI:82612"/>
        <dbReference type="ChEBI" id="CHEBI:137386"/>
        <dbReference type="ChEBI" id="CHEBI:137387"/>
        <dbReference type="EC" id="2.1.1.63"/>
    </reaction>
</comment>
<dbReference type="RefSeq" id="WP_378538260.1">
    <property type="nucleotide sequence ID" value="NZ_JBHSBH010000016.1"/>
</dbReference>